<dbReference type="Proteomes" id="UP000654918">
    <property type="component" value="Unassembled WGS sequence"/>
</dbReference>
<accession>A0A8H6NLP9</accession>
<reference evidence="2" key="1">
    <citation type="journal article" date="2020" name="Phytopathology">
        <title>Genome Sequence Resources of Colletotrichum truncatum, C. plurivorum, C. musicola, and C. sojae: Four Species Pathogenic to Soybean (Glycine max).</title>
        <authorList>
            <person name="Rogerio F."/>
            <person name="Boufleur T.R."/>
            <person name="Ciampi-Guillardi M."/>
            <person name="Sukno S.A."/>
            <person name="Thon M.R."/>
            <person name="Massola Junior N.S."/>
            <person name="Baroncelli R."/>
        </authorList>
    </citation>
    <scope>NUCLEOTIDE SEQUENCE</scope>
    <source>
        <strain evidence="2">LFN00145</strain>
    </source>
</reference>
<feature type="region of interest" description="Disordered" evidence="1">
    <location>
        <begin position="1"/>
        <end position="31"/>
    </location>
</feature>
<evidence type="ECO:0000256" key="1">
    <source>
        <dbReference type="SAM" id="MobiDB-lite"/>
    </source>
</evidence>
<proteinExistence type="predicted"/>
<evidence type="ECO:0000313" key="2">
    <source>
        <dbReference type="EMBL" id="KAF6838262.1"/>
    </source>
</evidence>
<keyword evidence="3" id="KW-1185">Reference proteome</keyword>
<name>A0A8H6NLP9_9PEZI</name>
<feature type="compositionally biased region" description="Basic residues" evidence="1">
    <location>
        <begin position="1"/>
        <end position="23"/>
    </location>
</feature>
<gene>
    <name evidence="2" type="ORF">CPLU01_02623</name>
</gene>
<comment type="caution">
    <text evidence="2">The sequence shown here is derived from an EMBL/GenBank/DDBJ whole genome shotgun (WGS) entry which is preliminary data.</text>
</comment>
<protein>
    <submittedName>
        <fullName evidence="2">Uncharacterized protein</fullName>
    </submittedName>
</protein>
<sequence>MRNRLLGRKRKDPNGKLRQRRATALKQHRDGIDVETLGTTSTPYRSISYALNALSEDEKQQNVKAFIGGVLRVSSASASCPINRRREQADSVMVANNYVGQDALHLLGWRPASVCASAHLATLLVFDDADEVVGDLISWRSAAVDISNDLISTLLRGPDTIASPLKRDNMRAALLYTLNSELDAGLGGVDEALC</sequence>
<dbReference type="EMBL" id="WIGO01000020">
    <property type="protein sequence ID" value="KAF6838262.1"/>
    <property type="molecule type" value="Genomic_DNA"/>
</dbReference>
<dbReference type="AlphaFoldDB" id="A0A8H6NLP9"/>
<evidence type="ECO:0000313" key="3">
    <source>
        <dbReference type="Proteomes" id="UP000654918"/>
    </source>
</evidence>
<organism evidence="2 3">
    <name type="scientific">Colletotrichum plurivorum</name>
    <dbReference type="NCBI Taxonomy" id="2175906"/>
    <lineage>
        <taxon>Eukaryota</taxon>
        <taxon>Fungi</taxon>
        <taxon>Dikarya</taxon>
        <taxon>Ascomycota</taxon>
        <taxon>Pezizomycotina</taxon>
        <taxon>Sordariomycetes</taxon>
        <taxon>Hypocreomycetidae</taxon>
        <taxon>Glomerellales</taxon>
        <taxon>Glomerellaceae</taxon>
        <taxon>Colletotrichum</taxon>
        <taxon>Colletotrichum orchidearum species complex</taxon>
    </lineage>
</organism>